<protein>
    <submittedName>
        <fullName evidence="1">Uncharacterized protein</fullName>
    </submittedName>
</protein>
<accession>A0A8S5PP01</accession>
<organism evidence="1">
    <name type="scientific">Siphoviridae sp. ctrgQ8</name>
    <dbReference type="NCBI Taxonomy" id="2825689"/>
    <lineage>
        <taxon>Viruses</taxon>
        <taxon>Duplodnaviria</taxon>
        <taxon>Heunggongvirae</taxon>
        <taxon>Uroviricota</taxon>
        <taxon>Caudoviricetes</taxon>
    </lineage>
</organism>
<sequence length="181" mass="20114">MKQKTFEEIKEELLLRAKKAGACQIGYAMGLRSQSKADILKAITDNWSWVLRTARIVDAEYLEDNFAEEDLAEAGIYTQKYHEVTTTSFACGSATVKAYGSATVKAYGSATVKAYDSATVEAYGSATVKAYDSATVKAYDNSYVEDLTGNIRPQSGYAVIKDYYNHKIYIQKGRYQIIEVD</sequence>
<reference evidence="1" key="1">
    <citation type="journal article" date="2021" name="Proc. Natl. Acad. Sci. U.S.A.">
        <title>A Catalog of Tens of Thousands of Viruses from Human Metagenomes Reveals Hidden Associations with Chronic Diseases.</title>
        <authorList>
            <person name="Tisza M.J."/>
            <person name="Buck C.B."/>
        </authorList>
    </citation>
    <scope>NUCLEOTIDE SEQUENCE</scope>
    <source>
        <strain evidence="1">CtrgQ8</strain>
    </source>
</reference>
<name>A0A8S5PP01_9CAUD</name>
<proteinExistence type="predicted"/>
<dbReference type="EMBL" id="BK015466">
    <property type="protein sequence ID" value="DAE08227.1"/>
    <property type="molecule type" value="Genomic_DNA"/>
</dbReference>
<evidence type="ECO:0000313" key="1">
    <source>
        <dbReference type="EMBL" id="DAE08227.1"/>
    </source>
</evidence>